<protein>
    <recommendedName>
        <fullName evidence="13">Galactosylceramide sulfotransferase-like</fullName>
    </recommendedName>
</protein>
<evidence type="ECO:0000256" key="2">
    <source>
        <dbReference type="ARBA" id="ARBA00008124"/>
    </source>
</evidence>
<keyword evidence="9" id="KW-0325">Glycoprotein</keyword>
<evidence type="ECO:0000256" key="1">
    <source>
        <dbReference type="ARBA" id="ARBA00004323"/>
    </source>
</evidence>
<reference evidence="11 12" key="1">
    <citation type="submission" date="2019-06" db="EMBL/GenBank/DDBJ databases">
        <title>Draft genomes of female and male turbot (Scophthalmus maximus).</title>
        <authorList>
            <person name="Xu H."/>
            <person name="Xu X.-W."/>
            <person name="Shao C."/>
            <person name="Chen S."/>
        </authorList>
    </citation>
    <scope>NUCLEOTIDE SEQUENCE [LARGE SCALE GENOMIC DNA]</scope>
    <source>
        <strain evidence="11">Ysfricsl-2016a</strain>
        <tissue evidence="11">Blood</tissue>
    </source>
</reference>
<keyword evidence="8" id="KW-0472">Membrane</keyword>
<evidence type="ECO:0000256" key="9">
    <source>
        <dbReference type="ARBA" id="ARBA00023180"/>
    </source>
</evidence>
<keyword evidence="4" id="KW-0812">Transmembrane</keyword>
<keyword evidence="3" id="KW-0808">Transferase</keyword>
<keyword evidence="6" id="KW-1133">Transmembrane helix</keyword>
<dbReference type="SUPFAM" id="SSF52540">
    <property type="entry name" value="P-loop containing nucleoside triphosphate hydrolases"/>
    <property type="match status" value="1"/>
</dbReference>
<name>A0A6A4SQZ6_SCOMX</name>
<dbReference type="Gene3D" id="3.40.50.300">
    <property type="entry name" value="P-loop containing nucleotide triphosphate hydrolases"/>
    <property type="match status" value="1"/>
</dbReference>
<evidence type="ECO:0000256" key="3">
    <source>
        <dbReference type="ARBA" id="ARBA00022679"/>
    </source>
</evidence>
<dbReference type="GO" id="GO:0000139">
    <property type="term" value="C:Golgi membrane"/>
    <property type="evidence" value="ECO:0007669"/>
    <property type="project" value="UniProtKB-SubCell"/>
</dbReference>
<evidence type="ECO:0000256" key="10">
    <source>
        <dbReference type="SAM" id="MobiDB-lite"/>
    </source>
</evidence>
<comment type="subcellular location">
    <subcellularLocation>
        <location evidence="1">Golgi apparatus membrane</location>
        <topology evidence="1">Single-pass type II membrane protein</topology>
    </subcellularLocation>
</comment>
<dbReference type="AlphaFoldDB" id="A0A6A4SQZ6"/>
<dbReference type="Pfam" id="PF06990">
    <property type="entry name" value="Gal-3-0_sulfotr"/>
    <property type="match status" value="1"/>
</dbReference>
<sequence>MFGYRCDGNDSQEPMQTQVGQWFNKPKTYTQVDAEPDVKQTQQPCFYLPSFDNVEYLTVGKMEVHQIGFCEKLTRNRQTSQSATANGSQQDSNICVPKVDIMFMKTHKTASSTFLNILFRFGEKHKLKFAFPSSRNDFLYPSPFQHTYVGGLKSGMCFNIMCNHMRFNAPEVAKVLPRDTLYITILRDPAKLFESSFHYFGHIVPLTWRIPGEDKVAEFLRDPSLYFNPDGFNSFYLKNLLFFDFGQDNTLNPDDPRVEESIRLIAERFNLVMLLEHFEESLILLKDMLCWEMNDLLFFKLNSRQETSVSKLTPELRAKALQWNGIDWKLYKQFNLTFWEKVEAYGRERMAKDVTELRRRNAEMVKICIEGGHTVAAVNIHEQAMQPWQPFGERSIVGYNLNKNIDKAYQVLCRKMLTPEIQYLSDLGVSLWLTKLWGLLRNIIKCWTEKSMNIQTEKGPTVSQTDGQRENRQSRSQSASDIIPLSPSSLIAAARDAVFPTAPEGVTSVDVASRMRVREPCLSIAEFLQTKATGDDRRIAASDNLLQLDAERLLRLTRRLISSVLTLMRLSIAELDDRQ</sequence>
<keyword evidence="5" id="KW-0735">Signal-anchor</keyword>
<dbReference type="GO" id="GO:0006682">
    <property type="term" value="P:galactosylceramide biosynthetic process"/>
    <property type="evidence" value="ECO:0007669"/>
    <property type="project" value="TreeGrafter"/>
</dbReference>
<evidence type="ECO:0000256" key="6">
    <source>
        <dbReference type="ARBA" id="ARBA00022989"/>
    </source>
</evidence>
<evidence type="ECO:0000313" key="11">
    <source>
        <dbReference type="EMBL" id="KAF0037616.1"/>
    </source>
</evidence>
<dbReference type="InterPro" id="IPR027417">
    <property type="entry name" value="P-loop_NTPase"/>
</dbReference>
<gene>
    <name evidence="11" type="ORF">F2P81_010490</name>
</gene>
<dbReference type="Proteomes" id="UP000438429">
    <property type="component" value="Unassembled WGS sequence"/>
</dbReference>
<dbReference type="GO" id="GO:0042552">
    <property type="term" value="P:myelination"/>
    <property type="evidence" value="ECO:0007669"/>
    <property type="project" value="TreeGrafter"/>
</dbReference>
<comment type="similarity">
    <text evidence="2">Belongs to the galactose-3-O-sulfotransferase family.</text>
</comment>
<evidence type="ECO:0008006" key="13">
    <source>
        <dbReference type="Google" id="ProtNLM"/>
    </source>
</evidence>
<dbReference type="InterPro" id="IPR009729">
    <property type="entry name" value="Gal-3-0_sulfotransfrase"/>
</dbReference>
<dbReference type="PANTHER" id="PTHR14647">
    <property type="entry name" value="GALACTOSE-3-O-SULFOTRANSFERASE"/>
    <property type="match status" value="1"/>
</dbReference>
<dbReference type="FunFam" id="3.40.50.300:FF:000807">
    <property type="entry name" value="galactosylceramide sulfotransferase isoform X1"/>
    <property type="match status" value="1"/>
</dbReference>
<accession>A0A6A4SQZ6</accession>
<dbReference type="PANTHER" id="PTHR14647:SF56">
    <property type="entry name" value="GALACTOSYLCERAMIDE SULFOTRANSFERASE"/>
    <property type="match status" value="1"/>
</dbReference>
<evidence type="ECO:0000256" key="5">
    <source>
        <dbReference type="ARBA" id="ARBA00022968"/>
    </source>
</evidence>
<evidence type="ECO:0000256" key="8">
    <source>
        <dbReference type="ARBA" id="ARBA00023136"/>
    </source>
</evidence>
<keyword evidence="7" id="KW-0333">Golgi apparatus</keyword>
<evidence type="ECO:0000313" key="12">
    <source>
        <dbReference type="Proteomes" id="UP000438429"/>
    </source>
</evidence>
<feature type="compositionally biased region" description="Polar residues" evidence="10">
    <location>
        <begin position="457"/>
        <end position="466"/>
    </location>
</feature>
<comment type="caution">
    <text evidence="11">The sequence shown here is derived from an EMBL/GenBank/DDBJ whole genome shotgun (WGS) entry which is preliminary data.</text>
</comment>
<proteinExistence type="inferred from homology"/>
<dbReference type="GO" id="GO:0001733">
    <property type="term" value="F:galactosylceramide sulfotransferase activity"/>
    <property type="evidence" value="ECO:0007669"/>
    <property type="project" value="InterPro"/>
</dbReference>
<evidence type="ECO:0000256" key="4">
    <source>
        <dbReference type="ARBA" id="ARBA00022692"/>
    </source>
</evidence>
<feature type="region of interest" description="Disordered" evidence="10">
    <location>
        <begin position="457"/>
        <end position="481"/>
    </location>
</feature>
<organism evidence="11 12">
    <name type="scientific">Scophthalmus maximus</name>
    <name type="common">Turbot</name>
    <name type="synonym">Psetta maxima</name>
    <dbReference type="NCBI Taxonomy" id="52904"/>
    <lineage>
        <taxon>Eukaryota</taxon>
        <taxon>Metazoa</taxon>
        <taxon>Chordata</taxon>
        <taxon>Craniata</taxon>
        <taxon>Vertebrata</taxon>
        <taxon>Euteleostomi</taxon>
        <taxon>Actinopterygii</taxon>
        <taxon>Neopterygii</taxon>
        <taxon>Teleostei</taxon>
        <taxon>Neoteleostei</taxon>
        <taxon>Acanthomorphata</taxon>
        <taxon>Carangaria</taxon>
        <taxon>Pleuronectiformes</taxon>
        <taxon>Pleuronectoidei</taxon>
        <taxon>Scophthalmidae</taxon>
        <taxon>Scophthalmus</taxon>
    </lineage>
</organism>
<evidence type="ECO:0000256" key="7">
    <source>
        <dbReference type="ARBA" id="ARBA00023034"/>
    </source>
</evidence>
<dbReference type="EMBL" id="VEVO01000009">
    <property type="protein sequence ID" value="KAF0037616.1"/>
    <property type="molecule type" value="Genomic_DNA"/>
</dbReference>